<dbReference type="PROSITE" id="PS50110">
    <property type="entry name" value="RESPONSE_REGULATORY"/>
    <property type="match status" value="1"/>
</dbReference>
<accession>A0A1Y6CE11</accession>
<dbReference type="RefSeq" id="WP_132319800.1">
    <property type="nucleotide sequence ID" value="NZ_FWZT01000015.1"/>
</dbReference>
<evidence type="ECO:0000256" key="1">
    <source>
        <dbReference type="ARBA" id="ARBA00022553"/>
    </source>
</evidence>
<dbReference type="Gene3D" id="1.25.40.10">
    <property type="entry name" value="Tetratricopeptide repeat domain"/>
    <property type="match status" value="2"/>
</dbReference>
<organism evidence="7 8">
    <name type="scientific">Pseudobacteriovorax antillogorgiicola</name>
    <dbReference type="NCBI Taxonomy" id="1513793"/>
    <lineage>
        <taxon>Bacteria</taxon>
        <taxon>Pseudomonadati</taxon>
        <taxon>Bdellovibrionota</taxon>
        <taxon>Oligoflexia</taxon>
        <taxon>Oligoflexales</taxon>
        <taxon>Pseudobacteriovoracaceae</taxon>
        <taxon>Pseudobacteriovorax</taxon>
    </lineage>
</organism>
<dbReference type="Proteomes" id="UP000192907">
    <property type="component" value="Unassembled WGS sequence"/>
</dbReference>
<dbReference type="PANTHER" id="PTHR44591">
    <property type="entry name" value="STRESS RESPONSE REGULATOR PROTEIN 1"/>
    <property type="match status" value="1"/>
</dbReference>
<proteinExistence type="predicted"/>
<dbReference type="STRING" id="1513793.SAMN06296036_115104"/>
<dbReference type="InterPro" id="IPR001789">
    <property type="entry name" value="Sig_transdc_resp-reg_receiver"/>
</dbReference>
<dbReference type="InterPro" id="IPR050595">
    <property type="entry name" value="Bact_response_regulator"/>
</dbReference>
<dbReference type="EMBL" id="FWZT01000015">
    <property type="protein sequence ID" value="SMF49699.1"/>
    <property type="molecule type" value="Genomic_DNA"/>
</dbReference>
<dbReference type="Gene3D" id="3.40.50.2300">
    <property type="match status" value="2"/>
</dbReference>
<dbReference type="OrthoDB" id="5469194at2"/>
<dbReference type="InterPro" id="IPR011006">
    <property type="entry name" value="CheY-like_superfamily"/>
</dbReference>
<evidence type="ECO:0000259" key="6">
    <source>
        <dbReference type="PROSITE" id="PS50110"/>
    </source>
</evidence>
<keyword evidence="3 5" id="KW-0802">TPR repeat</keyword>
<keyword evidence="1" id="KW-0597">Phosphoprotein</keyword>
<dbReference type="SUPFAM" id="SSF48452">
    <property type="entry name" value="TPR-like"/>
    <property type="match status" value="1"/>
</dbReference>
<dbReference type="CDD" id="cd00156">
    <property type="entry name" value="REC"/>
    <property type="match status" value="1"/>
</dbReference>
<dbReference type="PANTHER" id="PTHR44591:SF3">
    <property type="entry name" value="RESPONSE REGULATORY DOMAIN-CONTAINING PROTEIN"/>
    <property type="match status" value="1"/>
</dbReference>
<dbReference type="InterPro" id="IPR013105">
    <property type="entry name" value="TPR_2"/>
</dbReference>
<reference evidence="8" key="1">
    <citation type="submission" date="2017-04" db="EMBL/GenBank/DDBJ databases">
        <authorList>
            <person name="Varghese N."/>
            <person name="Submissions S."/>
        </authorList>
    </citation>
    <scope>NUCLEOTIDE SEQUENCE [LARGE SCALE GENOMIC DNA]</scope>
    <source>
        <strain evidence="8">RKEM611</strain>
    </source>
</reference>
<dbReference type="Pfam" id="PF07719">
    <property type="entry name" value="TPR_2"/>
    <property type="match status" value="1"/>
</dbReference>
<dbReference type="PROSITE" id="PS50005">
    <property type="entry name" value="TPR"/>
    <property type="match status" value="1"/>
</dbReference>
<keyword evidence="2" id="KW-0677">Repeat</keyword>
<dbReference type="SUPFAM" id="SSF52172">
    <property type="entry name" value="CheY-like"/>
    <property type="match status" value="2"/>
</dbReference>
<dbReference type="InterPro" id="IPR011990">
    <property type="entry name" value="TPR-like_helical_dom_sf"/>
</dbReference>
<dbReference type="SMART" id="SM00028">
    <property type="entry name" value="TPR"/>
    <property type="match status" value="4"/>
</dbReference>
<feature type="domain" description="Response regulatory" evidence="6">
    <location>
        <begin position="239"/>
        <end position="356"/>
    </location>
</feature>
<evidence type="ECO:0000313" key="7">
    <source>
        <dbReference type="EMBL" id="SMF49699.1"/>
    </source>
</evidence>
<evidence type="ECO:0000256" key="3">
    <source>
        <dbReference type="ARBA" id="ARBA00022803"/>
    </source>
</evidence>
<evidence type="ECO:0000313" key="8">
    <source>
        <dbReference type="Proteomes" id="UP000192907"/>
    </source>
</evidence>
<protein>
    <submittedName>
        <fullName evidence="7">Tetratricopeptide repeat-containing protein</fullName>
    </submittedName>
</protein>
<sequence>MLHDKERARLLLVEPASTVRQMISDVLKDMGFNNIMLASKGKDALHILEVETVDWLITSTLINDDVNFIHLLDIIVKQPELRRVRTSVLIESDTEEYVLPLAFELGLFSWHRKAYVKENIVGEFEDLFSLFSIKKKSDILTSAEYLRKYLDESRSYRNRLIFEQNLLSLFPGSSQCLLALAEAQKLNDREKDALLTLQQVEILNPKLKPLCDRIRNSIDASLDTALREGKAQNCLSLKRCVVIDSDTDALHHISELLSHIGGKSIECFEDGDTAFLSLKQQPEPSAIFMEWRVPGITGPVLIQRIRNHGLSSVPIIIVSSLVDKQDVNLIKEMGVDDLLHKPFESDKFYATLIWCIQQNRKPSEQRSYELKIQRLLDQEKFAEAERLSFEFLKDPRINNIDKIAVQAQLKFVEGDFKKVVNLCFTVLKQRPEDLKILNLLGKTYLKLSRFEKALLCFDKAQKLSPANIKRLIDIADINLELGKDEDFEGAVQKAKEIDGESELVKQVDCRLALEKGETATSRSLFKEIDHLPSIVRDMNNRAVALARNGRYEDGINLYQNTLVSFNKDHQELHKIVSYNLAMAYARYGDLVKAESTLASLGDGDFGIYKKIKSLLAKVKVCLQEGRSLTFNTSFEELHQSPVRDGEAQDEEQELVDIDQELSSLTNALQAQQGDICCHLLFFDVQGLCMEAEKLRDNGPHFKLRQAIGKVV</sequence>
<keyword evidence="8" id="KW-1185">Reference proteome</keyword>
<dbReference type="AlphaFoldDB" id="A0A1Y6CE11"/>
<evidence type="ECO:0000256" key="4">
    <source>
        <dbReference type="PROSITE-ProRule" id="PRU00169"/>
    </source>
</evidence>
<evidence type="ECO:0000256" key="2">
    <source>
        <dbReference type="ARBA" id="ARBA00022737"/>
    </source>
</evidence>
<comment type="caution">
    <text evidence="4">Lacks conserved residue(s) required for the propagation of feature annotation.</text>
</comment>
<dbReference type="InterPro" id="IPR019734">
    <property type="entry name" value="TPR_rpt"/>
</dbReference>
<dbReference type="Pfam" id="PF13432">
    <property type="entry name" value="TPR_16"/>
    <property type="match status" value="1"/>
</dbReference>
<dbReference type="GO" id="GO:0000160">
    <property type="term" value="P:phosphorelay signal transduction system"/>
    <property type="evidence" value="ECO:0007669"/>
    <property type="project" value="InterPro"/>
</dbReference>
<dbReference type="SMART" id="SM00448">
    <property type="entry name" value="REC"/>
    <property type="match status" value="1"/>
</dbReference>
<feature type="repeat" description="TPR" evidence="5">
    <location>
        <begin position="434"/>
        <end position="467"/>
    </location>
</feature>
<evidence type="ECO:0000256" key="5">
    <source>
        <dbReference type="PROSITE-ProRule" id="PRU00339"/>
    </source>
</evidence>
<gene>
    <name evidence="7" type="ORF">SAMN06296036_115104</name>
</gene>
<dbReference type="Pfam" id="PF00072">
    <property type="entry name" value="Response_reg"/>
    <property type="match status" value="1"/>
</dbReference>
<name>A0A1Y6CE11_9BACT</name>